<keyword evidence="2" id="KW-1185">Reference proteome</keyword>
<dbReference type="AlphaFoldDB" id="A0AAV4MNL8"/>
<evidence type="ECO:0000313" key="1">
    <source>
        <dbReference type="EMBL" id="GIX74026.1"/>
    </source>
</evidence>
<accession>A0AAV4MNL8</accession>
<dbReference type="EMBL" id="BPLR01002466">
    <property type="protein sequence ID" value="GIX74026.1"/>
    <property type="molecule type" value="Genomic_DNA"/>
</dbReference>
<evidence type="ECO:0000313" key="2">
    <source>
        <dbReference type="Proteomes" id="UP001054945"/>
    </source>
</evidence>
<sequence length="105" mass="12411">MPFSTFNIFCCQQFCFQSTICFEKQDAKDETYFNIMINEEDMIVERRISVACTDKRFFNYPVLHILEIDGGFVMSILSLYGSKFITFHSILQVHNHFLCLLIFIL</sequence>
<comment type="caution">
    <text evidence="1">The sequence shown here is derived from an EMBL/GenBank/DDBJ whole genome shotgun (WGS) entry which is preliminary data.</text>
</comment>
<dbReference type="Proteomes" id="UP001054945">
    <property type="component" value="Unassembled WGS sequence"/>
</dbReference>
<proteinExistence type="predicted"/>
<name>A0AAV4MNL8_CAEEX</name>
<protein>
    <submittedName>
        <fullName evidence="1">Vacuolar protein sorting-associated protein 13</fullName>
    </submittedName>
</protein>
<reference evidence="1 2" key="1">
    <citation type="submission" date="2021-06" db="EMBL/GenBank/DDBJ databases">
        <title>Caerostris extrusa draft genome.</title>
        <authorList>
            <person name="Kono N."/>
            <person name="Arakawa K."/>
        </authorList>
    </citation>
    <scope>NUCLEOTIDE SEQUENCE [LARGE SCALE GENOMIC DNA]</scope>
</reference>
<organism evidence="1 2">
    <name type="scientific">Caerostris extrusa</name>
    <name type="common">Bark spider</name>
    <name type="synonym">Caerostris bankana</name>
    <dbReference type="NCBI Taxonomy" id="172846"/>
    <lineage>
        <taxon>Eukaryota</taxon>
        <taxon>Metazoa</taxon>
        <taxon>Ecdysozoa</taxon>
        <taxon>Arthropoda</taxon>
        <taxon>Chelicerata</taxon>
        <taxon>Arachnida</taxon>
        <taxon>Araneae</taxon>
        <taxon>Araneomorphae</taxon>
        <taxon>Entelegynae</taxon>
        <taxon>Araneoidea</taxon>
        <taxon>Araneidae</taxon>
        <taxon>Caerostris</taxon>
    </lineage>
</organism>
<gene>
    <name evidence="1" type="primary">Vps13_3</name>
    <name evidence="1" type="ORF">CEXT_665221</name>
</gene>